<reference evidence="2" key="3">
    <citation type="submission" date="2015-02" db="EMBL/GenBank/DDBJ databases">
        <title>Genome analysis of three genomes within the thermophilic hydrogenogenic bacterial species Caldanaerobacter subterraneus.</title>
        <authorList>
            <person name="Sant'Anna F.H."/>
            <person name="Lebedinsky A."/>
            <person name="Sokolova T."/>
            <person name="Robb F.T."/>
            <person name="Gonzalez J.M."/>
        </authorList>
    </citation>
    <scope>NUCLEOTIDE SEQUENCE [LARGE SCALE GENOMIC DNA]</scope>
    <source>
        <strain evidence="2">DSM 12653</strain>
    </source>
</reference>
<comment type="caution">
    <text evidence="1">The sequence shown here is derived from an EMBL/GenBank/DDBJ whole genome shotgun (WGS) entry which is preliminary data.</text>
</comment>
<name>A0A0F5PRZ5_9THEO</name>
<evidence type="ECO:0000313" key="2">
    <source>
        <dbReference type="Proteomes" id="UP000010146"/>
    </source>
</evidence>
<dbReference type="AlphaFoldDB" id="A0A0F5PRZ5"/>
<protein>
    <submittedName>
        <fullName evidence="1">Uncharacterized protein</fullName>
    </submittedName>
</protein>
<reference evidence="1 2" key="2">
    <citation type="journal article" date="2015" name="BMC Genomics">
        <title>Analysis of three genomes within the thermophilic bacterial species Caldanaerobacter subterraneus with a focus on carbon monoxide dehydrogenase evolution and hydrolase diversity.</title>
        <authorList>
            <person name="Sant'Anna F.H."/>
            <person name="Lebedinsky A.V."/>
            <person name="Sokolova T.G."/>
            <person name="Robb F.T."/>
            <person name="Gonzalez J.M."/>
        </authorList>
    </citation>
    <scope>NUCLEOTIDE SEQUENCE [LARGE SCALE GENOMIC DNA]</scope>
    <source>
        <strain evidence="1 2">DSM 12653</strain>
    </source>
</reference>
<evidence type="ECO:0000313" key="1">
    <source>
        <dbReference type="EMBL" id="KKC30579.1"/>
    </source>
</evidence>
<gene>
    <name evidence="1" type="ORF">CDSM653_00356</name>
</gene>
<dbReference type="EMBL" id="ABXP02000029">
    <property type="protein sequence ID" value="KKC30579.1"/>
    <property type="molecule type" value="Genomic_DNA"/>
</dbReference>
<dbReference type="RefSeq" id="WP_157794994.1">
    <property type="nucleotide sequence ID" value="NZ_ABXP02000029.1"/>
</dbReference>
<accession>A0A0F5PRZ5</accession>
<proteinExistence type="predicted"/>
<reference evidence="1 2" key="1">
    <citation type="submission" date="2008-07" db="EMBL/GenBank/DDBJ databases">
        <authorList>
            <person name="Gonzalez J."/>
            <person name="Sokolova T."/>
            <person name="Ferriera S."/>
            <person name="Johnson J."/>
            <person name="Kravitz S."/>
            <person name="Beeson K."/>
            <person name="Sutton G."/>
            <person name="Rogers Y.-H."/>
            <person name="Friedman R."/>
            <person name="Frazier M."/>
            <person name="Venter J.C."/>
        </authorList>
    </citation>
    <scope>NUCLEOTIDE SEQUENCE [LARGE SCALE GENOMIC DNA]</scope>
    <source>
        <strain evidence="1 2">DSM 12653</strain>
    </source>
</reference>
<dbReference type="Proteomes" id="UP000010146">
    <property type="component" value="Unassembled WGS sequence"/>
</dbReference>
<organism evidence="1 2">
    <name type="scientific">Caldanaerobacter subterraneus subsp. pacificus DSM 12653</name>
    <dbReference type="NCBI Taxonomy" id="391606"/>
    <lineage>
        <taxon>Bacteria</taxon>
        <taxon>Bacillati</taxon>
        <taxon>Bacillota</taxon>
        <taxon>Clostridia</taxon>
        <taxon>Thermoanaerobacterales</taxon>
        <taxon>Thermoanaerobacteraceae</taxon>
        <taxon>Caldanaerobacter</taxon>
    </lineage>
</organism>
<sequence length="36" mass="4499">MERVSRLYEKVRYGKYYPKREEVEEFIKEIGKVMKS</sequence>